<evidence type="ECO:0000313" key="1">
    <source>
        <dbReference type="EMBL" id="KAG6948098.1"/>
    </source>
</evidence>
<dbReference type="Proteomes" id="UP000688947">
    <property type="component" value="Unassembled WGS sequence"/>
</dbReference>
<protein>
    <submittedName>
        <fullName evidence="1">Uncharacterized protein</fullName>
    </submittedName>
</protein>
<dbReference type="EMBL" id="JAENGZ010001435">
    <property type="protein sequence ID" value="KAG6948098.1"/>
    <property type="molecule type" value="Genomic_DNA"/>
</dbReference>
<evidence type="ECO:0000313" key="2">
    <source>
        <dbReference type="Proteomes" id="UP000688947"/>
    </source>
</evidence>
<feature type="non-terminal residue" evidence="1">
    <location>
        <position position="1"/>
    </location>
</feature>
<sequence length="66" mass="7476">LKFSSNHNQGYQINCQSGRTIRVTSTAARTGHAYAMCLAIGIQRSDFNSMTSFKIFTIYLFVWFSS</sequence>
<gene>
    <name evidence="1" type="ORF">JG687_00015689</name>
</gene>
<dbReference type="AlphaFoldDB" id="A0A8T1TY33"/>
<accession>A0A8T1TY33</accession>
<proteinExistence type="predicted"/>
<reference evidence="1" key="1">
    <citation type="submission" date="2021-01" db="EMBL/GenBank/DDBJ databases">
        <title>Phytophthora aleatoria, a newly-described species from Pinus radiata is distinct from Phytophthora cactorum isolates based on comparative genomics.</title>
        <authorList>
            <person name="Mcdougal R."/>
            <person name="Panda P."/>
            <person name="Williams N."/>
            <person name="Studholme D.J."/>
        </authorList>
    </citation>
    <scope>NUCLEOTIDE SEQUENCE</scope>
    <source>
        <strain evidence="1">NZFS 3830</strain>
    </source>
</reference>
<name>A0A8T1TY33_9STRA</name>
<organism evidence="1 2">
    <name type="scientific">Phytophthora cactorum</name>
    <dbReference type="NCBI Taxonomy" id="29920"/>
    <lineage>
        <taxon>Eukaryota</taxon>
        <taxon>Sar</taxon>
        <taxon>Stramenopiles</taxon>
        <taxon>Oomycota</taxon>
        <taxon>Peronosporomycetes</taxon>
        <taxon>Peronosporales</taxon>
        <taxon>Peronosporaceae</taxon>
        <taxon>Phytophthora</taxon>
    </lineage>
</organism>
<comment type="caution">
    <text evidence="1">The sequence shown here is derived from an EMBL/GenBank/DDBJ whole genome shotgun (WGS) entry which is preliminary data.</text>
</comment>